<evidence type="ECO:0000313" key="1">
    <source>
        <dbReference type="EMBL" id="KOF66317.1"/>
    </source>
</evidence>
<reference evidence="1" key="1">
    <citation type="submission" date="2015-07" db="EMBL/GenBank/DDBJ databases">
        <title>MeaNS - Measles Nucleotide Surveillance Program.</title>
        <authorList>
            <person name="Tran T."/>
            <person name="Druce J."/>
        </authorList>
    </citation>
    <scope>NUCLEOTIDE SEQUENCE</scope>
    <source>
        <strain evidence="1">UCB-OBI-ISO-001</strain>
        <tissue evidence="1">Gonad</tissue>
    </source>
</reference>
<accession>A0A0L8FNS4</accession>
<proteinExistence type="predicted"/>
<gene>
    <name evidence="1" type="ORF">OCBIM_22012829mg</name>
</gene>
<sequence length="93" mass="11536">MPSNSEITFESLDFRHSFVFTVFDEVSKFFYKNRKVLKSSWLWLFQYSSDFTNLAYRFENPWFHTHTHIPILHYMMFTIFVELKFPLKYVLKF</sequence>
<organism evidence="1">
    <name type="scientific">Octopus bimaculoides</name>
    <name type="common">California two-spotted octopus</name>
    <dbReference type="NCBI Taxonomy" id="37653"/>
    <lineage>
        <taxon>Eukaryota</taxon>
        <taxon>Metazoa</taxon>
        <taxon>Spiralia</taxon>
        <taxon>Lophotrochozoa</taxon>
        <taxon>Mollusca</taxon>
        <taxon>Cephalopoda</taxon>
        <taxon>Coleoidea</taxon>
        <taxon>Octopodiformes</taxon>
        <taxon>Octopoda</taxon>
        <taxon>Incirrata</taxon>
        <taxon>Octopodidae</taxon>
        <taxon>Octopus</taxon>
    </lineage>
</organism>
<name>A0A0L8FNS4_OCTBM</name>
<dbReference type="AlphaFoldDB" id="A0A0L8FNS4"/>
<dbReference type="EMBL" id="KQ428255">
    <property type="protein sequence ID" value="KOF66317.1"/>
    <property type="molecule type" value="Genomic_DNA"/>
</dbReference>
<protein>
    <submittedName>
        <fullName evidence="1">Uncharacterized protein</fullName>
    </submittedName>
</protein>